<name>K1TQ84_9ZZZZ</name>
<organism evidence="1">
    <name type="scientific">human gut metagenome</name>
    <dbReference type="NCBI Taxonomy" id="408170"/>
    <lineage>
        <taxon>unclassified sequences</taxon>
        <taxon>metagenomes</taxon>
        <taxon>organismal metagenomes</taxon>
    </lineage>
</organism>
<comment type="caution">
    <text evidence="1">The sequence shown here is derived from an EMBL/GenBank/DDBJ whole genome shotgun (WGS) entry which is preliminary data.</text>
</comment>
<feature type="non-terminal residue" evidence="1">
    <location>
        <position position="69"/>
    </location>
</feature>
<evidence type="ECO:0000313" key="1">
    <source>
        <dbReference type="EMBL" id="EKC68425.1"/>
    </source>
</evidence>
<accession>K1TQ84</accession>
<dbReference type="AlphaFoldDB" id="K1TQ84"/>
<sequence>MTGKLKKALLPNLPYLLFVWLFDKLCQAVRLAPGLNASEKLLRIAQGFTEAFASLWLSLHPLDLLLGVA</sequence>
<proteinExistence type="predicted"/>
<reference evidence="1" key="1">
    <citation type="journal article" date="2013" name="Environ. Microbiol.">
        <title>Microbiota from the distal guts of lean and obese adolescents exhibit partial functional redundancy besides clear differences in community structure.</title>
        <authorList>
            <person name="Ferrer M."/>
            <person name="Ruiz A."/>
            <person name="Lanza F."/>
            <person name="Haange S.B."/>
            <person name="Oberbach A."/>
            <person name="Till H."/>
            <person name="Bargiela R."/>
            <person name="Campoy C."/>
            <person name="Segura M.T."/>
            <person name="Richter M."/>
            <person name="von Bergen M."/>
            <person name="Seifert J."/>
            <person name="Suarez A."/>
        </authorList>
    </citation>
    <scope>NUCLEOTIDE SEQUENCE</scope>
</reference>
<dbReference type="EMBL" id="AJWZ01003368">
    <property type="protein sequence ID" value="EKC68425.1"/>
    <property type="molecule type" value="Genomic_DNA"/>
</dbReference>
<protein>
    <submittedName>
        <fullName evidence="1">TraG family protein</fullName>
    </submittedName>
</protein>
<gene>
    <name evidence="1" type="ORF">OBE_04942</name>
</gene>